<sequence>MKILVTGAKGFIGKNLIAELKNRKYTEIFEYDRDSDHSLLEVFCKEADFVFHLAGVNRPKEQSEFMEGNFGFTSELLTTLKKHKNTCPVMISSSIQAELDNPYGESKKQERTFCFLIAKKQALKFLFIDFLMCLVNGADLIITAQ</sequence>
<dbReference type="EMBL" id="FNDZ01000011">
    <property type="protein sequence ID" value="SDJ26817.1"/>
    <property type="molecule type" value="Genomic_DNA"/>
</dbReference>
<dbReference type="InterPro" id="IPR050177">
    <property type="entry name" value="Lipid_A_modif_metabolic_enz"/>
</dbReference>
<organism evidence="2 3">
    <name type="scientific">Proteiniclasticum ruminis</name>
    <dbReference type="NCBI Taxonomy" id="398199"/>
    <lineage>
        <taxon>Bacteria</taxon>
        <taxon>Bacillati</taxon>
        <taxon>Bacillota</taxon>
        <taxon>Clostridia</taxon>
        <taxon>Eubacteriales</taxon>
        <taxon>Clostridiaceae</taxon>
        <taxon>Proteiniclasticum</taxon>
    </lineage>
</organism>
<dbReference type="InterPro" id="IPR001509">
    <property type="entry name" value="Epimerase_deHydtase"/>
</dbReference>
<dbReference type="Pfam" id="PF01370">
    <property type="entry name" value="Epimerase"/>
    <property type="match status" value="1"/>
</dbReference>
<dbReference type="AlphaFoldDB" id="A0A1G8SCA0"/>
<reference evidence="2 3" key="1">
    <citation type="submission" date="2016-10" db="EMBL/GenBank/DDBJ databases">
        <authorList>
            <person name="de Groot N.N."/>
        </authorList>
    </citation>
    <scope>NUCLEOTIDE SEQUENCE [LARGE SCALE GENOMIC DNA]</scope>
    <source>
        <strain evidence="2 3">CGMCC 1.5058</strain>
    </source>
</reference>
<name>A0A1G8SCA0_9CLOT</name>
<dbReference type="InterPro" id="IPR036291">
    <property type="entry name" value="NAD(P)-bd_dom_sf"/>
</dbReference>
<dbReference type="PANTHER" id="PTHR43245:SF55">
    <property type="entry name" value="NAD(P)-BINDING DOMAIN-CONTAINING PROTEIN"/>
    <property type="match status" value="1"/>
</dbReference>
<dbReference type="Gene3D" id="3.40.50.720">
    <property type="entry name" value="NAD(P)-binding Rossmann-like Domain"/>
    <property type="match status" value="1"/>
</dbReference>
<evidence type="ECO:0000313" key="3">
    <source>
        <dbReference type="Proteomes" id="UP000183255"/>
    </source>
</evidence>
<dbReference type="PANTHER" id="PTHR43245">
    <property type="entry name" value="BIFUNCTIONAL POLYMYXIN RESISTANCE PROTEIN ARNA"/>
    <property type="match status" value="1"/>
</dbReference>
<evidence type="ECO:0000259" key="1">
    <source>
        <dbReference type="Pfam" id="PF01370"/>
    </source>
</evidence>
<accession>A0A1G8SCA0</accession>
<dbReference type="SUPFAM" id="SSF51735">
    <property type="entry name" value="NAD(P)-binding Rossmann-fold domains"/>
    <property type="match status" value="1"/>
</dbReference>
<proteinExistence type="predicted"/>
<protein>
    <submittedName>
        <fullName evidence="2">UDP-2-acetamido-2,6-beta-L-arabino-hexul-4-ose reductase</fullName>
    </submittedName>
</protein>
<feature type="domain" description="NAD-dependent epimerase/dehydratase" evidence="1">
    <location>
        <begin position="3"/>
        <end position="95"/>
    </location>
</feature>
<evidence type="ECO:0000313" key="2">
    <source>
        <dbReference type="EMBL" id="SDJ26817.1"/>
    </source>
</evidence>
<gene>
    <name evidence="2" type="ORF">SAMN05421804_11131</name>
</gene>
<dbReference type="Proteomes" id="UP000183255">
    <property type="component" value="Unassembled WGS sequence"/>
</dbReference>